<reference evidence="1" key="1">
    <citation type="submission" date="2019-07" db="EMBL/GenBank/DDBJ databases">
        <authorList>
            <person name="Lin J."/>
            <person name="Cucic S."/>
            <person name="Klem A."/>
            <person name="Kropinski A."/>
            <person name="Anany H."/>
        </authorList>
    </citation>
    <scope>NUCLEOTIDE SEQUENCE [LARGE SCALE GENOMIC DNA]</scope>
</reference>
<dbReference type="Proteomes" id="UP000509770">
    <property type="component" value="Segment"/>
</dbReference>
<protein>
    <submittedName>
        <fullName evidence="1">Uncharacterized protein</fullName>
    </submittedName>
</protein>
<keyword evidence="2" id="KW-1185">Reference proteome</keyword>
<evidence type="ECO:0000313" key="1">
    <source>
        <dbReference type="EMBL" id="QEM42976.1"/>
    </source>
</evidence>
<evidence type="ECO:0000313" key="2">
    <source>
        <dbReference type="Proteomes" id="UP000509770"/>
    </source>
</evidence>
<name>A0A7D0NGJ6_9CAUD</name>
<sequence length="79" mass="8794">MRYQLVQLPVTESLSSFVLLDNVTKVCKLRDQSIYPEDGGKLVWKNAAHNDAVLNRVMTYGVVVAEAQDPKFLAAHGFS</sequence>
<organism evidence="1 2">
    <name type="scientific">Escherichia phage vB_EcoM_4HA13</name>
    <dbReference type="NCBI Taxonomy" id="2601675"/>
    <lineage>
        <taxon>Viruses</taxon>
        <taxon>Duplodnaviria</taxon>
        <taxon>Heunggongvirae</taxon>
        <taxon>Uroviricota</taxon>
        <taxon>Caudoviricetes</taxon>
        <taxon>Chaseviridae</taxon>
        <taxon>Cleopatravirinae</taxon>
        <taxon>Sabourvirus</taxon>
        <taxon>Sabourvirus sv4HA13</taxon>
    </lineage>
</organism>
<accession>A0A7D0NGJ6</accession>
<gene>
    <name evidence="1" type="ORF">AC4HA13_0005</name>
</gene>
<dbReference type="EMBL" id="MN136198">
    <property type="protein sequence ID" value="QEM42976.1"/>
    <property type="molecule type" value="Genomic_DNA"/>
</dbReference>
<proteinExistence type="predicted"/>